<keyword evidence="4" id="KW-0804">Transcription</keyword>
<accession>A0AAE1N9L8</accession>
<keyword evidence="2" id="KW-0805">Transcription regulation</keyword>
<evidence type="ECO:0000259" key="7">
    <source>
        <dbReference type="PROSITE" id="PS50888"/>
    </source>
</evidence>
<dbReference type="GO" id="GO:0003677">
    <property type="term" value="F:DNA binding"/>
    <property type="evidence" value="ECO:0007669"/>
    <property type="project" value="UniProtKB-KW"/>
</dbReference>
<evidence type="ECO:0000256" key="6">
    <source>
        <dbReference type="SAM" id="MobiDB-lite"/>
    </source>
</evidence>
<evidence type="ECO:0000256" key="3">
    <source>
        <dbReference type="ARBA" id="ARBA00023125"/>
    </source>
</evidence>
<name>A0AAE1N9L8_9FABA</name>
<feature type="domain" description="BHLH" evidence="7">
    <location>
        <begin position="43"/>
        <end position="93"/>
    </location>
</feature>
<sequence length="243" mass="27275">MSADREQERKKHMKEKLAMKPPPQKHNNDTSNTRGKEKGGVTNGTDVMDAAEKERRQKFKSLFAQLHAMLPHVPGQADKVTVVDETMNSIRILEQTLKDLEKKKLERLHSSIAGSPTATSKEAFISEHGASSSSILNSHNDQNPEVKFQTWTSPNVAVNVSGQQAQFNVCSDKNNRCLFTKICSVLDKYKIDVLSAHISCDNNNRRFYMFQAQMSKDLNQPPTSLSAEETFKQAAAEIIQRLS</sequence>
<gene>
    <name evidence="8" type="ORF">QN277_001393</name>
</gene>
<evidence type="ECO:0000256" key="4">
    <source>
        <dbReference type="ARBA" id="ARBA00023163"/>
    </source>
</evidence>
<dbReference type="EMBL" id="JAWXYG010000001">
    <property type="protein sequence ID" value="KAK4284581.1"/>
    <property type="molecule type" value="Genomic_DNA"/>
</dbReference>
<dbReference type="PANTHER" id="PTHR46772:SF8">
    <property type="entry name" value="TRANSCRIPTION FACTOR BHLH95"/>
    <property type="match status" value="1"/>
</dbReference>
<dbReference type="SMART" id="SM00353">
    <property type="entry name" value="HLH"/>
    <property type="match status" value="1"/>
</dbReference>
<keyword evidence="9" id="KW-1185">Reference proteome</keyword>
<dbReference type="GO" id="GO:0003700">
    <property type="term" value="F:DNA-binding transcription factor activity"/>
    <property type="evidence" value="ECO:0007669"/>
    <property type="project" value="InterPro"/>
</dbReference>
<dbReference type="SUPFAM" id="SSF47459">
    <property type="entry name" value="HLH, helix-loop-helix DNA-binding domain"/>
    <property type="match status" value="1"/>
</dbReference>
<keyword evidence="5" id="KW-0539">Nucleus</keyword>
<dbReference type="GO" id="GO:0005634">
    <property type="term" value="C:nucleus"/>
    <property type="evidence" value="ECO:0007669"/>
    <property type="project" value="UniProtKB-SubCell"/>
</dbReference>
<evidence type="ECO:0000256" key="2">
    <source>
        <dbReference type="ARBA" id="ARBA00023015"/>
    </source>
</evidence>
<keyword evidence="3" id="KW-0238">DNA-binding</keyword>
<dbReference type="InterPro" id="IPR036638">
    <property type="entry name" value="HLH_DNA-bd_sf"/>
</dbReference>
<dbReference type="GO" id="GO:0046983">
    <property type="term" value="F:protein dimerization activity"/>
    <property type="evidence" value="ECO:0007669"/>
    <property type="project" value="InterPro"/>
</dbReference>
<dbReference type="AlphaFoldDB" id="A0AAE1N9L8"/>
<dbReference type="InterPro" id="IPR044278">
    <property type="entry name" value="BHLH95-like"/>
</dbReference>
<dbReference type="InterPro" id="IPR054502">
    <property type="entry name" value="bHLH-TF_ACT-like_plant"/>
</dbReference>
<dbReference type="Pfam" id="PF22754">
    <property type="entry name" value="bHLH-TF_ACT-like_plant"/>
    <property type="match status" value="1"/>
</dbReference>
<dbReference type="PROSITE" id="PS50888">
    <property type="entry name" value="BHLH"/>
    <property type="match status" value="1"/>
</dbReference>
<proteinExistence type="predicted"/>
<dbReference type="Gene3D" id="4.10.280.10">
    <property type="entry name" value="Helix-loop-helix DNA-binding domain"/>
    <property type="match status" value="1"/>
</dbReference>
<dbReference type="Pfam" id="PF00010">
    <property type="entry name" value="HLH"/>
    <property type="match status" value="1"/>
</dbReference>
<dbReference type="Proteomes" id="UP001293593">
    <property type="component" value="Unassembled WGS sequence"/>
</dbReference>
<comment type="subcellular location">
    <subcellularLocation>
        <location evidence="1">Nucleus</location>
    </subcellularLocation>
</comment>
<evidence type="ECO:0000256" key="5">
    <source>
        <dbReference type="ARBA" id="ARBA00023242"/>
    </source>
</evidence>
<reference evidence="8" key="1">
    <citation type="submission" date="2023-10" db="EMBL/GenBank/DDBJ databases">
        <title>Chromosome-level genome of the transformable northern wattle, Acacia crassicarpa.</title>
        <authorList>
            <person name="Massaro I."/>
            <person name="Sinha N.R."/>
            <person name="Poethig S."/>
            <person name="Leichty A.R."/>
        </authorList>
    </citation>
    <scope>NUCLEOTIDE SEQUENCE</scope>
    <source>
        <strain evidence="8">Acra3RX</strain>
        <tissue evidence="8">Leaf</tissue>
    </source>
</reference>
<evidence type="ECO:0000256" key="1">
    <source>
        <dbReference type="ARBA" id="ARBA00004123"/>
    </source>
</evidence>
<evidence type="ECO:0000313" key="9">
    <source>
        <dbReference type="Proteomes" id="UP001293593"/>
    </source>
</evidence>
<dbReference type="PANTHER" id="PTHR46772">
    <property type="entry name" value="BHLH DOMAIN-CONTAINING PROTEIN"/>
    <property type="match status" value="1"/>
</dbReference>
<dbReference type="CDD" id="cd11393">
    <property type="entry name" value="bHLH_AtbHLH_like"/>
    <property type="match status" value="1"/>
</dbReference>
<organism evidence="8 9">
    <name type="scientific">Acacia crassicarpa</name>
    <name type="common">northern wattle</name>
    <dbReference type="NCBI Taxonomy" id="499986"/>
    <lineage>
        <taxon>Eukaryota</taxon>
        <taxon>Viridiplantae</taxon>
        <taxon>Streptophyta</taxon>
        <taxon>Embryophyta</taxon>
        <taxon>Tracheophyta</taxon>
        <taxon>Spermatophyta</taxon>
        <taxon>Magnoliopsida</taxon>
        <taxon>eudicotyledons</taxon>
        <taxon>Gunneridae</taxon>
        <taxon>Pentapetalae</taxon>
        <taxon>rosids</taxon>
        <taxon>fabids</taxon>
        <taxon>Fabales</taxon>
        <taxon>Fabaceae</taxon>
        <taxon>Caesalpinioideae</taxon>
        <taxon>mimosoid clade</taxon>
        <taxon>Acacieae</taxon>
        <taxon>Acacia</taxon>
    </lineage>
</organism>
<dbReference type="GO" id="GO:0009960">
    <property type="term" value="P:endosperm development"/>
    <property type="evidence" value="ECO:0007669"/>
    <property type="project" value="InterPro"/>
</dbReference>
<protein>
    <recommendedName>
        <fullName evidence="7">BHLH domain-containing protein</fullName>
    </recommendedName>
</protein>
<evidence type="ECO:0000313" key="8">
    <source>
        <dbReference type="EMBL" id="KAK4284581.1"/>
    </source>
</evidence>
<dbReference type="InterPro" id="IPR011598">
    <property type="entry name" value="bHLH_dom"/>
</dbReference>
<feature type="region of interest" description="Disordered" evidence="6">
    <location>
        <begin position="1"/>
        <end position="47"/>
    </location>
</feature>
<comment type="caution">
    <text evidence="8">The sequence shown here is derived from an EMBL/GenBank/DDBJ whole genome shotgun (WGS) entry which is preliminary data.</text>
</comment>
<dbReference type="InterPro" id="IPR045239">
    <property type="entry name" value="bHLH95_bHLH"/>
</dbReference>